<dbReference type="SUPFAM" id="SSF52047">
    <property type="entry name" value="RNI-like"/>
    <property type="match status" value="1"/>
</dbReference>
<comment type="caution">
    <text evidence="1">The sequence shown here is derived from an EMBL/GenBank/DDBJ whole genome shotgun (WGS) entry which is preliminary data.</text>
</comment>
<protein>
    <recommendedName>
        <fullName evidence="3">F-box domain-containing protein</fullName>
    </recommendedName>
</protein>
<organism evidence="1 2">
    <name type="scientific">Mycena sanguinolenta</name>
    <dbReference type="NCBI Taxonomy" id="230812"/>
    <lineage>
        <taxon>Eukaryota</taxon>
        <taxon>Fungi</taxon>
        <taxon>Dikarya</taxon>
        <taxon>Basidiomycota</taxon>
        <taxon>Agaricomycotina</taxon>
        <taxon>Agaricomycetes</taxon>
        <taxon>Agaricomycetidae</taxon>
        <taxon>Agaricales</taxon>
        <taxon>Marasmiineae</taxon>
        <taxon>Mycenaceae</taxon>
        <taxon>Mycena</taxon>
    </lineage>
</organism>
<name>A0A8H6ZDN2_9AGAR</name>
<dbReference type="Gene3D" id="3.80.10.10">
    <property type="entry name" value="Ribonuclease Inhibitor"/>
    <property type="match status" value="1"/>
</dbReference>
<accession>A0A8H6ZDN2</accession>
<sequence>MAQLPQELIDAIVQEVKNKDDLQACSLTARNLVAASQSGLFRQMSLRWDSSSRIAPAFARARSFLYECPHLSSYIRELTLDLPSFHQGQVILETILQMLLHGGHLERLAINGHAQHWDELLSQLTLTIPSIIELPSMQCLHLLRISSLPASVVFQAASSVRVLSLNRVIPQRVRDITANIPPNTHLETLILPWCLTTETLLRACDFLLAVQNLRRLSVDMHSSGYHHSLIASSSAHLQYLEIECGAFSTPLNLPPLPALRSLAVLLAKSVDVDRLWTLPENLTSTIAALPAVCPHLETLKLTIHIRTLEMEPKWHDHSPFPVFDSLFYREQLPLLRGIHCCLGYSDPFVACAGPYFELALERFVALMENKLPAAFREGILTVGRGQLRSRFNYFEHLP</sequence>
<evidence type="ECO:0000313" key="1">
    <source>
        <dbReference type="EMBL" id="KAF7377115.1"/>
    </source>
</evidence>
<dbReference type="Proteomes" id="UP000623467">
    <property type="component" value="Unassembled WGS sequence"/>
</dbReference>
<keyword evidence="2" id="KW-1185">Reference proteome</keyword>
<proteinExistence type="predicted"/>
<evidence type="ECO:0008006" key="3">
    <source>
        <dbReference type="Google" id="ProtNLM"/>
    </source>
</evidence>
<reference evidence="1" key="1">
    <citation type="submission" date="2020-05" db="EMBL/GenBank/DDBJ databases">
        <title>Mycena genomes resolve the evolution of fungal bioluminescence.</title>
        <authorList>
            <person name="Tsai I.J."/>
        </authorList>
    </citation>
    <scope>NUCLEOTIDE SEQUENCE</scope>
    <source>
        <strain evidence="1">160909Yilan</strain>
    </source>
</reference>
<dbReference type="InterPro" id="IPR032675">
    <property type="entry name" value="LRR_dom_sf"/>
</dbReference>
<evidence type="ECO:0000313" key="2">
    <source>
        <dbReference type="Proteomes" id="UP000623467"/>
    </source>
</evidence>
<gene>
    <name evidence="1" type="ORF">MSAN_00130500</name>
</gene>
<dbReference type="AlphaFoldDB" id="A0A8H6ZDN2"/>
<dbReference type="EMBL" id="JACAZH010000001">
    <property type="protein sequence ID" value="KAF7377115.1"/>
    <property type="molecule type" value="Genomic_DNA"/>
</dbReference>
<dbReference type="OrthoDB" id="2745898at2759"/>